<organism evidence="1 2">
    <name type="scientific">Trichuris trichiura</name>
    <name type="common">Whipworm</name>
    <name type="synonym">Trichocephalus trichiurus</name>
    <dbReference type="NCBI Taxonomy" id="36087"/>
    <lineage>
        <taxon>Eukaryota</taxon>
        <taxon>Metazoa</taxon>
        <taxon>Ecdysozoa</taxon>
        <taxon>Nematoda</taxon>
        <taxon>Enoplea</taxon>
        <taxon>Dorylaimia</taxon>
        <taxon>Trichinellida</taxon>
        <taxon>Trichuridae</taxon>
        <taxon>Trichuris</taxon>
    </lineage>
</organism>
<dbReference type="Proteomes" id="UP000030665">
    <property type="component" value="Unassembled WGS sequence"/>
</dbReference>
<reference evidence="1" key="2">
    <citation type="submission" date="2014-03" db="EMBL/GenBank/DDBJ databases">
        <title>The whipworm genome and dual-species transcriptomics of an intimate host-pathogen interaction.</title>
        <authorList>
            <person name="Foth B.J."/>
            <person name="Tsai I.J."/>
            <person name="Reid A.J."/>
            <person name="Bancroft A.J."/>
            <person name="Nichol S."/>
            <person name="Tracey A."/>
            <person name="Holroyd N."/>
            <person name="Cotton J.A."/>
            <person name="Stanley E.J."/>
            <person name="Zarowiecki M."/>
            <person name="Liu J.Z."/>
            <person name="Huckvale T."/>
            <person name="Cooper P.J."/>
            <person name="Grencis R.K."/>
            <person name="Berriman M."/>
        </authorList>
    </citation>
    <scope>NUCLEOTIDE SEQUENCE [LARGE SCALE GENOMIC DNA]</scope>
</reference>
<dbReference type="STRING" id="36087.A0A077YZT6"/>
<sequence>MDKVVVYCSKIHNGCTFQLLFRERSSKHESLCKEKKYCSSEEEEEEENTIDHSILHTAADEAGAPSCGSTMISSLERSLELSAILSDGLSDKECQVRQVKNSILGHRRTFSVILPYFELSK</sequence>
<evidence type="ECO:0000313" key="1">
    <source>
        <dbReference type="EMBL" id="CDW51890.1"/>
    </source>
</evidence>
<accession>A0A077YZT6</accession>
<dbReference type="AlphaFoldDB" id="A0A077YZT6"/>
<name>A0A077YZT6_TRITR</name>
<gene>
    <name evidence="1" type="ORF">TTRE_0000014901</name>
</gene>
<keyword evidence="2" id="KW-1185">Reference proteome</keyword>
<reference evidence="1" key="1">
    <citation type="submission" date="2014-01" db="EMBL/GenBank/DDBJ databases">
        <authorList>
            <person name="Aslett M."/>
        </authorList>
    </citation>
    <scope>NUCLEOTIDE SEQUENCE</scope>
</reference>
<dbReference type="OrthoDB" id="5858554at2759"/>
<protein>
    <submittedName>
        <fullName evidence="1">Uncharacterized protein</fullName>
    </submittedName>
</protein>
<proteinExistence type="predicted"/>
<evidence type="ECO:0000313" key="2">
    <source>
        <dbReference type="Proteomes" id="UP000030665"/>
    </source>
</evidence>
<dbReference type="EMBL" id="HG805811">
    <property type="protein sequence ID" value="CDW51890.1"/>
    <property type="molecule type" value="Genomic_DNA"/>
</dbReference>